<dbReference type="KEGG" id="cmos:111460675"/>
<name>A0A6J1H6Y0_CUCMO</name>
<evidence type="ECO:0000259" key="6">
    <source>
        <dbReference type="Pfam" id="PF26168"/>
    </source>
</evidence>
<reference evidence="8" key="1">
    <citation type="submission" date="2025-08" db="UniProtKB">
        <authorList>
            <consortium name="RefSeq"/>
        </authorList>
    </citation>
    <scope>IDENTIFICATION</scope>
    <source>
        <tissue evidence="8">Young leaves</tissue>
    </source>
</reference>
<dbReference type="InterPro" id="IPR035595">
    <property type="entry name" value="UDP_glycos_trans_CS"/>
</dbReference>
<evidence type="ECO:0000313" key="8">
    <source>
        <dbReference type="RefSeq" id="XP_022959665.1"/>
    </source>
</evidence>
<dbReference type="PANTHER" id="PTHR48044">
    <property type="entry name" value="GLYCOSYLTRANSFERASE"/>
    <property type="match status" value="1"/>
</dbReference>
<dbReference type="EC" id="2.4.1.-" evidence="5"/>
<evidence type="ECO:0000256" key="3">
    <source>
        <dbReference type="ARBA" id="ARBA00022679"/>
    </source>
</evidence>
<keyword evidence="4" id="KW-0328">Glycosyltransferase</keyword>
<organism evidence="7 8">
    <name type="scientific">Cucurbita moschata</name>
    <name type="common">Winter crookneck squash</name>
    <name type="synonym">Cucurbita pepo var. moschata</name>
    <dbReference type="NCBI Taxonomy" id="3662"/>
    <lineage>
        <taxon>Eukaryota</taxon>
        <taxon>Viridiplantae</taxon>
        <taxon>Streptophyta</taxon>
        <taxon>Embryophyta</taxon>
        <taxon>Tracheophyta</taxon>
        <taxon>Spermatophyta</taxon>
        <taxon>Magnoliopsida</taxon>
        <taxon>eudicotyledons</taxon>
        <taxon>Gunneridae</taxon>
        <taxon>Pentapetalae</taxon>
        <taxon>rosids</taxon>
        <taxon>fabids</taxon>
        <taxon>Cucurbitales</taxon>
        <taxon>Cucurbitaceae</taxon>
        <taxon>Cucurbiteae</taxon>
        <taxon>Cucurbita</taxon>
    </lineage>
</organism>
<evidence type="ECO:0000256" key="4">
    <source>
        <dbReference type="RuleBase" id="RU003718"/>
    </source>
</evidence>
<dbReference type="Gene3D" id="3.40.50.2000">
    <property type="entry name" value="Glycogen Phosphorylase B"/>
    <property type="match status" value="2"/>
</dbReference>
<dbReference type="PANTHER" id="PTHR48044:SF29">
    <property type="entry name" value="GLYCOSYLTRANSFERASE"/>
    <property type="match status" value="1"/>
</dbReference>
<evidence type="ECO:0000313" key="7">
    <source>
        <dbReference type="Proteomes" id="UP000504609"/>
    </source>
</evidence>
<dbReference type="AlphaFoldDB" id="A0A6J1H6Y0"/>
<feature type="non-terminal residue" evidence="8">
    <location>
        <position position="1"/>
    </location>
</feature>
<keyword evidence="7" id="KW-1185">Reference proteome</keyword>
<dbReference type="Pfam" id="PF26168">
    <property type="entry name" value="Glyco_transf_N"/>
    <property type="match status" value="1"/>
</dbReference>
<comment type="pathway">
    <text evidence="1">Secondary metabolite biosynthesis; terpenoid biosynthesis.</text>
</comment>
<dbReference type="GeneID" id="111460675"/>
<dbReference type="InterPro" id="IPR058980">
    <property type="entry name" value="Glyco_transf_N"/>
</dbReference>
<dbReference type="SUPFAM" id="SSF53756">
    <property type="entry name" value="UDP-Glycosyltransferase/glycogen phosphorylase"/>
    <property type="match status" value="1"/>
</dbReference>
<dbReference type="Pfam" id="PF00201">
    <property type="entry name" value="UDPGT"/>
    <property type="match status" value="1"/>
</dbReference>
<accession>A0A6J1H6Y0</accession>
<dbReference type="PROSITE" id="PS00375">
    <property type="entry name" value="UDPGT"/>
    <property type="match status" value="1"/>
</dbReference>
<dbReference type="GO" id="GO:0008194">
    <property type="term" value="F:UDP-glycosyltransferase activity"/>
    <property type="evidence" value="ECO:0007669"/>
    <property type="project" value="InterPro"/>
</dbReference>
<dbReference type="FunFam" id="3.40.50.2000:FF:000060">
    <property type="entry name" value="Glycosyltransferase"/>
    <property type="match status" value="1"/>
</dbReference>
<feature type="domain" description="Glycosyltransferase N-terminal" evidence="6">
    <location>
        <begin position="13"/>
        <end position="241"/>
    </location>
</feature>
<evidence type="ECO:0000256" key="2">
    <source>
        <dbReference type="ARBA" id="ARBA00009995"/>
    </source>
</evidence>
<keyword evidence="3 4" id="KW-0808">Transferase</keyword>
<gene>
    <name evidence="8" type="primary">LOC111460675</name>
</gene>
<dbReference type="InterPro" id="IPR002213">
    <property type="entry name" value="UDP_glucos_trans"/>
</dbReference>
<dbReference type="Proteomes" id="UP000504609">
    <property type="component" value="Unplaced"/>
</dbReference>
<dbReference type="GO" id="GO:1901137">
    <property type="term" value="P:carbohydrate derivative biosynthetic process"/>
    <property type="evidence" value="ECO:0007669"/>
    <property type="project" value="UniProtKB-ARBA"/>
</dbReference>
<dbReference type="RefSeq" id="XP_022959665.1">
    <property type="nucleotide sequence ID" value="XM_023103897.1"/>
</dbReference>
<comment type="similarity">
    <text evidence="2 4">Belongs to the UDP-glycosyltransferase family.</text>
</comment>
<sequence length="478" mass="54864">LEIMEGNRHGKTSVLMLPWLAHGHVSPFFELAKSLRRRNFHIYFCSTSVIINSIQSNLTRDLSSDIELVELKLPTSSDLPPYRHTTAGLPPHLMFSLKRAFDSAAATFSIILHNLNPDLVIYDFLQPWAPTVARSSHIPAVMFQPTGALMAAMVKYELEYPSSDLSSIFPDIRLTEYEIKQVKNLFRSSVNDARDEERIKECNERSCGMILVKSFREIEGKYIDFLSILLRKKVVPVGPLVQEPENDVVSRRRFEKWLNKKQDSSCLLVSFGSEFYLSKEDMEEIAYGLELSHVDFIWVVRFPVAGGGERKKNVEEELPKGFIERVRERGMVVEGWVPQAQILKHRTTGGFLSHCGWSSVMESIKFGVPIIAAPMQLDQPLNARLVEWLDVGVVIERDNGRLRRQEVARVVKEVMVEKMGERVRKKVKEFAEMLKKKGDEEMDMVVEELVKLCKSNKEDNLESHWCRPAIDSHFCEPR</sequence>
<evidence type="ECO:0000256" key="1">
    <source>
        <dbReference type="ARBA" id="ARBA00004721"/>
    </source>
</evidence>
<dbReference type="CDD" id="cd03784">
    <property type="entry name" value="GT1_Gtf-like"/>
    <property type="match status" value="1"/>
</dbReference>
<evidence type="ECO:0000256" key="5">
    <source>
        <dbReference type="RuleBase" id="RU362057"/>
    </source>
</evidence>
<proteinExistence type="inferred from homology"/>
<protein>
    <recommendedName>
        <fullName evidence="5">Glycosyltransferase</fullName>
        <ecNumber evidence="5">2.4.1.-</ecNumber>
    </recommendedName>
</protein>